<sequence>MCIQDAYFTTLRNGIVIIRGVKHSPLSRPAKPLIRQLPPNYRHIDTFERSVYIMVLPEQSGAGPSRQPSSLVQNTERTPLLSSASEDAHGSHDGYEGRQRLTDEEIGAYERRPTSSWVAIIAAVLFLLGIIAAIITLLIKLPPVADRYAHEAMTYSFYNASVLNFTDEGIWMQARGSVGLDASRVDDKFIRRVGRWGTGIVRKVHLSEFSMEVTLPDYDGFSLGIADVPAMTVDIRDGHENDIDVITLVKPADNLDKLMPLLHDYMDGKLSRITVKADSSAKAKAGWFPIGTRKVSERMTFDNLPTFSNPDISNILLSDPADDTNGIEVSADAHMRNPSPVGLTVPSLDWQILLPRCSPEELVELSKTTTPSIPIVPEKDVELHLSAHVPRLDPALTAVCDGRNTSSMDDFLLTYLAGNATTVYIRGVPSSNTPAWMSRVLESLTLPVPFPGHKAENMIKNFQMSNVKLSIAAGIPLVSAVIEVTVGLPSEMQLGVNVTKVRASMVDLYDGPDKFGRLEMKDFAPAISRRDDEGDVVVKTDISNVPFEVTDGVVFRGIMRSVIFGGKDVVIGMQGSVDAGIESGMGDFVVRNLPAVGEIGMNGLPMSEFEPKFEGMKLMGTTHSSITFGADARMNNTTPYGGVIPYMNVHLIYNGSVIGDATVRDLKVRAGEPFVAHGQAVFDPGHYGGKTAKEAGAKFISAYVSKENLTMTLRTHRESIPSSPNLSEAMAGLEFSMPVPEMFPPADGEEGHDREFMRDATFHVLSSSANFILHDPFPETRLIIYDIEGNATHDGTFLGRLAYDQPFTLYPGDTETPKFPVYWDPSGVGKDIVKKALGGNLKIDAVAKCLVSVGTMKPIWVGYNATGIGARVRI</sequence>
<keyword evidence="1" id="KW-1133">Transmembrane helix</keyword>
<dbReference type="PANTHER" id="PTHR35895:SF3">
    <property type="entry name" value="PRE-RRNA PROCESSING PROTEIN"/>
    <property type="match status" value="1"/>
</dbReference>
<proteinExistence type="predicted"/>
<keyword evidence="1" id="KW-0472">Membrane</keyword>
<dbReference type="PANTHER" id="PTHR35895">
    <property type="entry name" value="CHROMOSOME 16, WHOLE GENOME SHOTGUN SEQUENCE"/>
    <property type="match status" value="1"/>
</dbReference>
<feature type="transmembrane region" description="Helical" evidence="1">
    <location>
        <begin position="117"/>
        <end position="139"/>
    </location>
</feature>
<accession>A0A0E9NFL5</accession>
<dbReference type="Pfam" id="PF26150">
    <property type="entry name" value="LEA-2_4"/>
    <property type="match status" value="1"/>
</dbReference>
<name>A0A0E9NFL5_SAICN</name>
<dbReference type="InterPro" id="IPR059066">
    <property type="entry name" value="Ig_Tag1-like_5th"/>
</dbReference>
<dbReference type="InterPro" id="IPR055011">
    <property type="entry name" value="Tag1_C"/>
</dbReference>
<reference evidence="5 6" key="1">
    <citation type="journal article" date="2011" name="J. Gen. Appl. Microbiol.">
        <title>Draft genome sequencing of the enigmatic yeast Saitoella complicata.</title>
        <authorList>
            <person name="Nishida H."/>
            <person name="Hamamoto M."/>
            <person name="Sugiyama J."/>
        </authorList>
    </citation>
    <scope>NUCLEOTIDE SEQUENCE [LARGE SCALE GENOMIC DNA]</scope>
    <source>
        <strain evidence="5 6">NRRL Y-17804</strain>
    </source>
</reference>
<feature type="domain" description="Tag1 C-terminal" evidence="2">
    <location>
        <begin position="493"/>
        <end position="599"/>
    </location>
</feature>
<evidence type="ECO:0000259" key="2">
    <source>
        <dbReference type="Pfam" id="PF22786"/>
    </source>
</evidence>
<organism evidence="5 6">
    <name type="scientific">Saitoella complicata (strain BCRC 22490 / CBS 7301 / JCM 7358 / NBRC 10748 / NRRL Y-17804)</name>
    <dbReference type="NCBI Taxonomy" id="698492"/>
    <lineage>
        <taxon>Eukaryota</taxon>
        <taxon>Fungi</taxon>
        <taxon>Dikarya</taxon>
        <taxon>Ascomycota</taxon>
        <taxon>Taphrinomycotina</taxon>
        <taxon>Taphrinomycotina incertae sedis</taxon>
        <taxon>Saitoella</taxon>
    </lineage>
</organism>
<dbReference type="Pfam" id="PF22786">
    <property type="entry name" value="Tag1_C"/>
    <property type="match status" value="1"/>
</dbReference>
<reference evidence="5 6" key="3">
    <citation type="journal article" date="2015" name="Genome Announc.">
        <title>Draft Genome Sequence of the Archiascomycetous Yeast Saitoella complicata.</title>
        <authorList>
            <person name="Yamauchi K."/>
            <person name="Kondo S."/>
            <person name="Hamamoto M."/>
            <person name="Takahashi Y."/>
            <person name="Ogura Y."/>
            <person name="Hayashi T."/>
            <person name="Nishida H."/>
        </authorList>
    </citation>
    <scope>NUCLEOTIDE SEQUENCE [LARGE SCALE GENOMIC DNA]</scope>
    <source>
        <strain evidence="5 6">NRRL Y-17804</strain>
    </source>
</reference>
<dbReference type="OMA" id="HYNITKL"/>
<keyword evidence="6" id="KW-1185">Reference proteome</keyword>
<dbReference type="Pfam" id="PF26174">
    <property type="entry name" value="LEA-2_1"/>
    <property type="match status" value="1"/>
</dbReference>
<dbReference type="Pfam" id="PF26153">
    <property type="entry name" value="LEA-2L_5"/>
    <property type="match status" value="1"/>
</dbReference>
<protein>
    <submittedName>
        <fullName evidence="5">Uncharacterized protein</fullName>
    </submittedName>
</protein>
<gene>
    <name evidence="5" type="ORF">G7K_2649-t1</name>
</gene>
<evidence type="ECO:0000313" key="5">
    <source>
        <dbReference type="EMBL" id="GAO48476.1"/>
    </source>
</evidence>
<reference evidence="5 6" key="2">
    <citation type="journal article" date="2014" name="J. Gen. Appl. Microbiol.">
        <title>The early diverging ascomycetous budding yeast Saitoella complicata has three histone deacetylases belonging to the Clr6, Hos2, and Rpd3 lineages.</title>
        <authorList>
            <person name="Nishida H."/>
            <person name="Matsumoto T."/>
            <person name="Kondo S."/>
            <person name="Hamamoto M."/>
            <person name="Yoshikawa H."/>
        </authorList>
    </citation>
    <scope>NUCLEOTIDE SEQUENCE [LARGE SCALE GENOMIC DNA]</scope>
    <source>
        <strain evidence="5 6">NRRL Y-17804</strain>
    </source>
</reference>
<evidence type="ECO:0000259" key="3">
    <source>
        <dbReference type="Pfam" id="PF26150"/>
    </source>
</evidence>
<dbReference type="GO" id="GO:0000329">
    <property type="term" value="C:fungal-type vacuole membrane"/>
    <property type="evidence" value="ECO:0007669"/>
    <property type="project" value="InterPro"/>
</dbReference>
<keyword evidence="1" id="KW-0812">Transmembrane</keyword>
<feature type="domain" description="Tag1-like fifth Ig-like" evidence="4">
    <location>
        <begin position="751"/>
        <end position="857"/>
    </location>
</feature>
<dbReference type="EMBL" id="BACD03000015">
    <property type="protein sequence ID" value="GAO48476.1"/>
    <property type="molecule type" value="Genomic_DNA"/>
</dbReference>
<dbReference type="InterPro" id="IPR046368">
    <property type="entry name" value="Tag1"/>
</dbReference>
<evidence type="ECO:0000256" key="1">
    <source>
        <dbReference type="SAM" id="Phobius"/>
    </source>
</evidence>
<feature type="domain" description="Tag1-like fourth Ig-like" evidence="3">
    <location>
        <begin position="611"/>
        <end position="726"/>
    </location>
</feature>
<dbReference type="InterPro" id="IPR059065">
    <property type="entry name" value="Ig_Tag1-like_4th"/>
</dbReference>
<comment type="caution">
    <text evidence="5">The sequence shown here is derived from an EMBL/GenBank/DDBJ whole genome shotgun (WGS) entry which is preliminary data.</text>
</comment>
<evidence type="ECO:0000313" key="6">
    <source>
        <dbReference type="Proteomes" id="UP000033140"/>
    </source>
</evidence>
<evidence type="ECO:0000259" key="4">
    <source>
        <dbReference type="Pfam" id="PF26153"/>
    </source>
</evidence>
<dbReference type="AlphaFoldDB" id="A0A0E9NFL5"/>
<dbReference type="Proteomes" id="UP000033140">
    <property type="component" value="Unassembled WGS sequence"/>
</dbReference>